<dbReference type="Gene3D" id="3.20.20.520">
    <property type="entry name" value="Glycosyl hydrolase family 115"/>
    <property type="match status" value="1"/>
</dbReference>
<reference evidence="1" key="1">
    <citation type="journal article" date="2021" name="PeerJ">
        <title>Extensive microbial diversity within the chicken gut microbiome revealed by metagenomics and culture.</title>
        <authorList>
            <person name="Gilroy R."/>
            <person name="Ravi A."/>
            <person name="Getino M."/>
            <person name="Pursley I."/>
            <person name="Horton D.L."/>
            <person name="Alikhan N.F."/>
            <person name="Baker D."/>
            <person name="Gharbi K."/>
            <person name="Hall N."/>
            <person name="Watson M."/>
            <person name="Adriaenssens E.M."/>
            <person name="Foster-Nyarko E."/>
            <person name="Jarju S."/>
            <person name="Secka A."/>
            <person name="Antonio M."/>
            <person name="Oren A."/>
            <person name="Chaudhuri R.R."/>
            <person name="La Ragione R."/>
            <person name="Hildebrand F."/>
            <person name="Pallen M.J."/>
        </authorList>
    </citation>
    <scope>NUCLEOTIDE SEQUENCE</scope>
    <source>
        <strain evidence="1">ChiW7-2402</strain>
    </source>
</reference>
<dbReference type="PANTHER" id="PTHR37842">
    <property type="match status" value="1"/>
</dbReference>
<organism evidence="1 2">
    <name type="scientific">Candidatus Gallimonas intestinavium</name>
    <dbReference type="NCBI Taxonomy" id="2838603"/>
    <lineage>
        <taxon>Bacteria</taxon>
        <taxon>Bacillati</taxon>
        <taxon>Bacillota</taxon>
        <taxon>Clostridia</taxon>
        <taxon>Candidatus Gallimonas</taxon>
    </lineage>
</organism>
<dbReference type="PANTHER" id="PTHR37842:SF2">
    <property type="entry name" value="GYLCOSYL HYDROLASE 115 C-TERMINAL DOMAIN-CONTAINING PROTEIN"/>
    <property type="match status" value="1"/>
</dbReference>
<evidence type="ECO:0000313" key="2">
    <source>
        <dbReference type="Proteomes" id="UP000824102"/>
    </source>
</evidence>
<reference evidence="1" key="2">
    <citation type="submission" date="2021-04" db="EMBL/GenBank/DDBJ databases">
        <authorList>
            <person name="Gilroy R."/>
        </authorList>
    </citation>
    <scope>NUCLEOTIDE SEQUENCE</scope>
    <source>
        <strain evidence="1">ChiW7-2402</strain>
    </source>
</reference>
<dbReference type="Proteomes" id="UP000824102">
    <property type="component" value="Unassembled WGS sequence"/>
</dbReference>
<dbReference type="InterPro" id="IPR031924">
    <property type="entry name" value="GH115"/>
</dbReference>
<dbReference type="Pfam" id="PF15979">
    <property type="entry name" value="Glyco_hydro_115"/>
    <property type="match status" value="1"/>
</dbReference>
<proteinExistence type="predicted"/>
<protein>
    <submittedName>
        <fullName evidence="1">Glycosyl hydrolase 115 family protein</fullName>
    </submittedName>
</protein>
<dbReference type="GO" id="GO:0016787">
    <property type="term" value="F:hydrolase activity"/>
    <property type="evidence" value="ECO:0007669"/>
    <property type="project" value="UniProtKB-KW"/>
</dbReference>
<comment type="caution">
    <text evidence="1">The sequence shown here is derived from an EMBL/GenBank/DDBJ whole genome shotgun (WGS) entry which is preliminary data.</text>
</comment>
<dbReference type="InterPro" id="IPR042301">
    <property type="entry name" value="GH115_sf"/>
</dbReference>
<name>A0A9D2G471_9FIRM</name>
<accession>A0A9D2G471</accession>
<sequence length="135" mass="15498">MDWPSVQYRGIFLNDEEELNAWAKLHTTDGTIGPATYRPVFELILRLKGNYIWPAMHVNAFNADPENGRLADEMGIVVGTSHCDMLLRSNQHEFDPWVEKKGYAGLLYDYSLEENRPKLCRNIGGRASNRTLPMR</sequence>
<keyword evidence="1" id="KW-0378">Hydrolase</keyword>
<dbReference type="AlphaFoldDB" id="A0A9D2G471"/>
<gene>
    <name evidence="1" type="ORF">H9964_04745</name>
</gene>
<dbReference type="EMBL" id="DXBB01000067">
    <property type="protein sequence ID" value="HIZ72868.1"/>
    <property type="molecule type" value="Genomic_DNA"/>
</dbReference>
<evidence type="ECO:0000313" key="1">
    <source>
        <dbReference type="EMBL" id="HIZ72868.1"/>
    </source>
</evidence>